<accession>A0A9P6Q1Y4</accession>
<feature type="compositionally biased region" description="Basic and acidic residues" evidence="2">
    <location>
        <begin position="170"/>
        <end position="181"/>
    </location>
</feature>
<sequence>MPPRRGQKGAVATKPAAVARAKKRKNADRSEDDDDSDFDYTHQYRIHHQKVTHSKPNAHSSTSRQQYQQAVPLHTSLDNPSLNIAPMDSVTRARAFPGEKESWRAELSEMKRAKRFTEEDRGFVFTRKKTATTSSGIGLSSKPAPFTNGTHDIEPSVLASPNPPPTPERTPSKDKGYDRRVPVTNGANGSRRRNQPQLQQQEQPRRQYHHTPERNSESIVVIPLRETPMIQKNKDMRGANRRSSLVMRGKRASSIGNGFHTQPHPSIDPRTFFRHISADEPPPIRMKQLMAWCARKTIDSQNSRSQSALKLAKQIEEEALTMLIAGRFSVSWYSRPLDTEPIRVVPKKPHQQNVDNLRKLKECEAQIAKLRKEDEEWTRVISTFNTFHAALLDNGLPLPPGDEAIIMPDSVADDLEVEMLTSDEKSLWEKYCKDKDSTSTPGSAVKSPRNTADAGKKSSKETNKWMVEMMSTLEKEVDTLQDTLYAASRLNKVAKQYTDQVLEQIATALDERQRPPASIPLLAAASPSTFALLPSASTSAPVPPSTLAVAPAANISSDIADDPRQILRALSRLSI</sequence>
<feature type="compositionally biased region" description="Basic residues" evidence="2">
    <location>
        <begin position="44"/>
        <end position="53"/>
    </location>
</feature>
<evidence type="ECO:0000256" key="1">
    <source>
        <dbReference type="SAM" id="Coils"/>
    </source>
</evidence>
<evidence type="ECO:0000313" key="3">
    <source>
        <dbReference type="EMBL" id="KAG0258868.1"/>
    </source>
</evidence>
<feature type="compositionally biased region" description="Low complexity" evidence="2">
    <location>
        <begin position="8"/>
        <end position="19"/>
    </location>
</feature>
<feature type="coiled-coil region" evidence="1">
    <location>
        <begin position="353"/>
        <end position="380"/>
    </location>
</feature>
<feature type="region of interest" description="Disordered" evidence="2">
    <location>
        <begin position="130"/>
        <end position="220"/>
    </location>
</feature>
<dbReference type="Pfam" id="PF08202">
    <property type="entry name" value="MIS13"/>
    <property type="match status" value="1"/>
</dbReference>
<dbReference type="GO" id="GO:0000444">
    <property type="term" value="C:MIS12/MIND type complex"/>
    <property type="evidence" value="ECO:0007669"/>
    <property type="project" value="InterPro"/>
</dbReference>
<keyword evidence="1" id="KW-0175">Coiled coil</keyword>
<dbReference type="PANTHER" id="PTHR14778:SF2">
    <property type="entry name" value="KINETOCHORE-ASSOCIATED PROTEIN DSN1 HOMOLOG"/>
    <property type="match status" value="1"/>
</dbReference>
<feature type="region of interest" description="Disordered" evidence="2">
    <location>
        <begin position="1"/>
        <end position="69"/>
    </location>
</feature>
<gene>
    <name evidence="3" type="ORF">BG011_003004</name>
</gene>
<proteinExistence type="predicted"/>
<dbReference type="Proteomes" id="UP000726737">
    <property type="component" value="Unassembled WGS sequence"/>
</dbReference>
<name>A0A9P6Q1Y4_9FUNG</name>
<evidence type="ECO:0000256" key="2">
    <source>
        <dbReference type="SAM" id="MobiDB-lite"/>
    </source>
</evidence>
<dbReference type="AlphaFoldDB" id="A0A9P6Q1Y4"/>
<feature type="region of interest" description="Disordered" evidence="2">
    <location>
        <begin position="433"/>
        <end position="460"/>
    </location>
</feature>
<dbReference type="EMBL" id="JAAAJA010000203">
    <property type="protein sequence ID" value="KAG0258868.1"/>
    <property type="molecule type" value="Genomic_DNA"/>
</dbReference>
<evidence type="ECO:0000313" key="4">
    <source>
        <dbReference type="Proteomes" id="UP000726737"/>
    </source>
</evidence>
<dbReference type="OrthoDB" id="3364649at2759"/>
<protein>
    <recommendedName>
        <fullName evidence="5">Kinetochore protein Mis13/DSN1</fullName>
    </recommendedName>
</protein>
<evidence type="ECO:0008006" key="5">
    <source>
        <dbReference type="Google" id="ProtNLM"/>
    </source>
</evidence>
<reference evidence="3" key="1">
    <citation type="journal article" date="2020" name="Fungal Divers.">
        <title>Resolving the Mortierellaceae phylogeny through synthesis of multi-gene phylogenetics and phylogenomics.</title>
        <authorList>
            <person name="Vandepol N."/>
            <person name="Liber J."/>
            <person name="Desiro A."/>
            <person name="Na H."/>
            <person name="Kennedy M."/>
            <person name="Barry K."/>
            <person name="Grigoriev I.V."/>
            <person name="Miller A.N."/>
            <person name="O'Donnell K."/>
            <person name="Stajich J.E."/>
            <person name="Bonito G."/>
        </authorList>
    </citation>
    <scope>NUCLEOTIDE SEQUENCE</scope>
    <source>
        <strain evidence="3">KOD948</strain>
    </source>
</reference>
<comment type="caution">
    <text evidence="3">The sequence shown here is derived from an EMBL/GenBank/DDBJ whole genome shotgun (WGS) entry which is preliminary data.</text>
</comment>
<dbReference type="InterPro" id="IPR013218">
    <property type="entry name" value="Dsn1/Mis13"/>
</dbReference>
<feature type="compositionally biased region" description="Polar residues" evidence="2">
    <location>
        <begin position="54"/>
        <end position="69"/>
    </location>
</feature>
<dbReference type="GO" id="GO:0051301">
    <property type="term" value="P:cell division"/>
    <property type="evidence" value="ECO:0007669"/>
    <property type="project" value="InterPro"/>
</dbReference>
<dbReference type="GO" id="GO:0007059">
    <property type="term" value="P:chromosome segregation"/>
    <property type="evidence" value="ECO:0007669"/>
    <property type="project" value="InterPro"/>
</dbReference>
<keyword evidence="4" id="KW-1185">Reference proteome</keyword>
<organism evidence="3 4">
    <name type="scientific">Mortierella polycephala</name>
    <dbReference type="NCBI Taxonomy" id="41804"/>
    <lineage>
        <taxon>Eukaryota</taxon>
        <taxon>Fungi</taxon>
        <taxon>Fungi incertae sedis</taxon>
        <taxon>Mucoromycota</taxon>
        <taxon>Mortierellomycotina</taxon>
        <taxon>Mortierellomycetes</taxon>
        <taxon>Mortierellales</taxon>
        <taxon>Mortierellaceae</taxon>
        <taxon>Mortierella</taxon>
    </lineage>
</organism>
<dbReference type="PANTHER" id="PTHR14778">
    <property type="entry name" value="KINETOCHORE-ASSOCIATED PROTEIN DSN1 HOMOLOG"/>
    <property type="match status" value="1"/>
</dbReference>